<keyword evidence="9" id="KW-0479">Metal-binding</keyword>
<dbReference type="GO" id="GO:0003968">
    <property type="term" value="F:RNA-directed RNA polymerase activity"/>
    <property type="evidence" value="ECO:0007669"/>
    <property type="project" value="UniProtKB-KW"/>
</dbReference>
<proteinExistence type="predicted"/>
<evidence type="ECO:0000256" key="1">
    <source>
        <dbReference type="ARBA" id="ARBA00012494"/>
    </source>
</evidence>
<dbReference type="Pfam" id="PF03431">
    <property type="entry name" value="RNA_replicase_B"/>
    <property type="match status" value="1"/>
</dbReference>
<dbReference type="PROSITE" id="PS50522">
    <property type="entry name" value="RDRP_PHAGE"/>
    <property type="match status" value="1"/>
</dbReference>
<evidence type="ECO:0000256" key="8">
    <source>
        <dbReference type="ARBA" id="ARBA00048744"/>
    </source>
</evidence>
<evidence type="ECO:0000256" key="2">
    <source>
        <dbReference type="ARBA" id="ARBA00022484"/>
    </source>
</evidence>
<feature type="domain" description="RdRp catalytic" evidence="10">
    <location>
        <begin position="233"/>
        <end position="363"/>
    </location>
</feature>
<dbReference type="InterPro" id="IPR005093">
    <property type="entry name" value="RNArep_beta"/>
</dbReference>
<evidence type="ECO:0000256" key="5">
    <source>
        <dbReference type="ARBA" id="ARBA00022741"/>
    </source>
</evidence>
<protein>
    <recommendedName>
        <fullName evidence="1">RNA-directed RNA polymerase</fullName>
        <ecNumber evidence="1">2.7.7.48</ecNumber>
    </recommendedName>
    <alternativeName>
        <fullName evidence="7">RNA replicase beta chain</fullName>
    </alternativeName>
</protein>
<keyword evidence="3" id="KW-0808">Transferase</keyword>
<sequence>MARPRLSAQSANTRVSDSLTSLVIEAVRNLPPCRKYDYLKETFLSKFVSDDTDPADLRRSRAIEKWLWVESVNESTEDRLLTTPGDYQIMPRVRLDTFVSWVQDFIADMIGDTPPETVLIGQFSGGASTSRPRTASYPASKYTGKAHVTPDAFAWYPLLRELAPGWLESGGPRILEAFPGNVMFTVPKKTDIDRVAAKETDLCMFMQKGVGDYFRKRLRSRGINLNDQSINNRLAREGSIYGNLATLDLSNASDSVTRELVFQFLPITWFTLLDSIRSKVTMIDGHEHRNVMFSSMGNGFTFELESLLFFSIAKAVSYFGGHRGVVSVYGDDIIVPTGAYSQLAHVLWFFGFEVNPSKSFDTGSFRESCGGHYDAGFDITPFYLRAPLKTVSDVIHIMNQIRLWSYVEGIGCLDPSLESLWLELGTHVPKSLWGGDSPTRYQVMSRDVPSRKLVPDSRRKSTGVGGYYHWLNATWERGQIGLEGVITSKVTLVDSTTSHGNMRSRPVRSRTVPTLPAWFSSELG</sequence>
<dbReference type="Proteomes" id="UP001059650">
    <property type="component" value="Segment"/>
</dbReference>
<evidence type="ECO:0000256" key="7">
    <source>
        <dbReference type="ARBA" id="ARBA00030248"/>
    </source>
</evidence>
<feature type="binding site" evidence="9">
    <location>
        <position position="248"/>
    </location>
    <ligand>
        <name>Mg(2+)</name>
        <dbReference type="ChEBI" id="CHEBI:18420"/>
        <label>2</label>
    </ligand>
</feature>
<keyword evidence="4" id="KW-0548">Nucleotidyltransferase</keyword>
<feature type="binding site" evidence="9">
    <location>
        <position position="331"/>
    </location>
    <ligand>
        <name>Mg(2+)</name>
        <dbReference type="ChEBI" id="CHEBI:18420"/>
        <label>2</label>
    </ligand>
</feature>
<gene>
    <name evidence="11" type="ORF">FLV5_gp3</name>
</gene>
<dbReference type="InterPro" id="IPR007096">
    <property type="entry name" value="RNA-dir_Rpol_cat_phage"/>
</dbReference>
<dbReference type="EMBL" id="MZ210020">
    <property type="protein sequence ID" value="UHM27648.1"/>
    <property type="molecule type" value="Genomic_RNA"/>
</dbReference>
<evidence type="ECO:0000313" key="11">
    <source>
        <dbReference type="EMBL" id="UHM27648.1"/>
    </source>
</evidence>
<keyword evidence="2 11" id="KW-0696">RNA-directed RNA polymerase</keyword>
<name>A0A8K1XZ67_9VIRU</name>
<evidence type="ECO:0000256" key="9">
    <source>
        <dbReference type="PIRSR" id="PIRSR605093-1"/>
    </source>
</evidence>
<evidence type="ECO:0000259" key="10">
    <source>
        <dbReference type="PROSITE" id="PS50522"/>
    </source>
</evidence>
<accession>A0A8K1XZ67</accession>
<dbReference type="EC" id="2.7.7.48" evidence="1"/>
<comment type="catalytic activity">
    <reaction evidence="8">
        <text>RNA(n) + a ribonucleoside 5'-triphosphate = RNA(n+1) + diphosphate</text>
        <dbReference type="Rhea" id="RHEA:21248"/>
        <dbReference type="Rhea" id="RHEA-COMP:14527"/>
        <dbReference type="Rhea" id="RHEA-COMP:17342"/>
        <dbReference type="ChEBI" id="CHEBI:33019"/>
        <dbReference type="ChEBI" id="CHEBI:61557"/>
        <dbReference type="ChEBI" id="CHEBI:140395"/>
        <dbReference type="EC" id="2.7.7.48"/>
    </reaction>
</comment>
<dbReference type="GO" id="GO:0039694">
    <property type="term" value="P:viral RNA genome replication"/>
    <property type="evidence" value="ECO:0007669"/>
    <property type="project" value="InterPro"/>
</dbReference>
<organism evidence="11 12">
    <name type="scientific">Fushun levivirus 5</name>
    <dbReference type="NCBI Taxonomy" id="2905461"/>
    <lineage>
        <taxon>Viruses</taxon>
        <taxon>Riboviria</taxon>
        <taxon>Orthornavirae</taxon>
        <taxon>Lenarviricota</taxon>
        <taxon>Leviviricetes</taxon>
        <taxon>Norzivirales</taxon>
        <taxon>Fiersviridae</taxon>
        <taxon>Mihkrovirus</taxon>
        <taxon>Mihkrovirus titanodulivivens</taxon>
    </lineage>
</organism>
<evidence type="ECO:0000313" key="12">
    <source>
        <dbReference type="Proteomes" id="UP001059650"/>
    </source>
</evidence>
<keyword evidence="9" id="KW-0460">Magnesium</keyword>
<keyword evidence="6" id="KW-0693">Viral RNA replication</keyword>
<evidence type="ECO:0000256" key="6">
    <source>
        <dbReference type="ARBA" id="ARBA00022953"/>
    </source>
</evidence>
<dbReference type="GO" id="GO:0000166">
    <property type="term" value="F:nucleotide binding"/>
    <property type="evidence" value="ECO:0007669"/>
    <property type="project" value="UniProtKB-KW"/>
</dbReference>
<keyword evidence="5" id="KW-0547">Nucleotide-binding</keyword>
<keyword evidence="12" id="KW-1185">Reference proteome</keyword>
<evidence type="ECO:0000256" key="3">
    <source>
        <dbReference type="ARBA" id="ARBA00022679"/>
    </source>
</evidence>
<dbReference type="InterPro" id="IPR043502">
    <property type="entry name" value="DNA/RNA_pol_sf"/>
</dbReference>
<comment type="cofactor">
    <cofactor evidence="9">
        <name>Mg(2+)</name>
        <dbReference type="ChEBI" id="CHEBI:18420"/>
    </cofactor>
    <text evidence="9">Binds 2 Mg(2+) per subunit.</text>
</comment>
<feature type="binding site" evidence="9">
    <location>
        <position position="332"/>
    </location>
    <ligand>
        <name>Mg(2+)</name>
        <dbReference type="ChEBI" id="CHEBI:18420"/>
        <label>2</label>
    </ligand>
</feature>
<dbReference type="SUPFAM" id="SSF56672">
    <property type="entry name" value="DNA/RNA polymerases"/>
    <property type="match status" value="1"/>
</dbReference>
<dbReference type="GO" id="GO:0046872">
    <property type="term" value="F:metal ion binding"/>
    <property type="evidence" value="ECO:0007669"/>
    <property type="project" value="UniProtKB-KW"/>
</dbReference>
<evidence type="ECO:0000256" key="4">
    <source>
        <dbReference type="ARBA" id="ARBA00022695"/>
    </source>
</evidence>
<reference evidence="11" key="1">
    <citation type="submission" date="2021-05" db="EMBL/GenBank/DDBJ databases">
        <authorList>
            <person name="Feng G."/>
        </authorList>
    </citation>
    <scope>NUCLEOTIDE SEQUENCE</scope>
    <source>
        <strain evidence="11">KYDDTFS276</strain>
    </source>
</reference>